<comment type="caution">
    <text evidence="3">The sequence shown here is derived from an EMBL/GenBank/DDBJ whole genome shotgun (WGS) entry which is preliminary data.</text>
</comment>
<evidence type="ECO:0000259" key="2">
    <source>
        <dbReference type="Pfam" id="PF14529"/>
    </source>
</evidence>
<evidence type="ECO:0000313" key="4">
    <source>
        <dbReference type="Proteomes" id="UP001174136"/>
    </source>
</evidence>
<evidence type="ECO:0000256" key="1">
    <source>
        <dbReference type="SAM" id="MobiDB-lite"/>
    </source>
</evidence>
<dbReference type="SUPFAM" id="SSF56219">
    <property type="entry name" value="DNase I-like"/>
    <property type="match status" value="1"/>
</dbReference>
<organism evidence="3 4">
    <name type="scientific">Merluccius polli</name>
    <name type="common">Benguela hake</name>
    <name type="synonym">Merluccius cadenati</name>
    <dbReference type="NCBI Taxonomy" id="89951"/>
    <lineage>
        <taxon>Eukaryota</taxon>
        <taxon>Metazoa</taxon>
        <taxon>Chordata</taxon>
        <taxon>Craniata</taxon>
        <taxon>Vertebrata</taxon>
        <taxon>Euteleostomi</taxon>
        <taxon>Actinopterygii</taxon>
        <taxon>Neopterygii</taxon>
        <taxon>Teleostei</taxon>
        <taxon>Neoteleostei</taxon>
        <taxon>Acanthomorphata</taxon>
        <taxon>Zeiogadaria</taxon>
        <taxon>Gadariae</taxon>
        <taxon>Gadiformes</taxon>
        <taxon>Gadoidei</taxon>
        <taxon>Merlucciidae</taxon>
        <taxon>Merluccius</taxon>
    </lineage>
</organism>
<sequence>MDTACTNYNQGDARMVSLGLKTERLAKLIPATVPSVHMHLSACPATRPRGTKIHAACRKARDGYAAFTTALMLIDASQQETADNVDTDDPLPSTCDTGRQCNLKPLGSSHAVQVNLKPKMVSMGTQTKFRTQPSTPLTSPEQTDDEDNPSVVSDSSWVPGGHMSDEDEEELCEEEPSHTCDPHQKGANELFALCPACCEKSDSSIVQQEGTCIKIEQVCASCGYHRFWQNEPMLHRNMPTCNLLLSGAIHFTGCLATQTLTMLTLFGLQCISASSYFRHQRRCTIPVIIQAWQNDQANNFSDLRAMDGGIVVAGDCRPGGGARRRAPGGRAYTHGARPGTARKDDVGPPSRRLTTSRRGQRGRVQCELGGGRRRGPWRSDPRLQKLALGTWNVTSLVGKEPELVREVEKFRLDIVGLTSTHSKGSGTSLLERGWTLFHSGVATGERRRAGVAILIAPRLGASMLEFTPVDERVASLRLRVGGRILTVVCAYGPNSSSEYPPFLDSLEGVLESAPSGDSLVLLGDFNAHVGSDSETWRGVIGRNGPPDLNPSGVQLLDFCARHRLSITNTMFKHKGVHMCTWHQDTLGRSSMIDFVVVSSDLRPHVLDTRAKRGAELSTDHHLVVSWLRWWGRMPVRPGRPKRIVRVCWERLAESPVRESFNSHLRESFDHVPGEAGDIESEWAMFHASIVKAADQSCGRKVVGACRGGNPRTRWWTPAVRDAVKLKKESYRTFLACGTPEAAGRYRQAKRSAAVAVTEAKTRTWEEFGEAMENDFRTASKRFWTTIRRLRRGKQCIVNTVYGGDGCLPDASLVRCSGHVPLVGDPGEDPGHAGETVSRLAWERLGIPQEELAEVAGEREVWASLLRLLPPRPDPG</sequence>
<feature type="compositionally biased region" description="Acidic residues" evidence="1">
    <location>
        <begin position="165"/>
        <end position="174"/>
    </location>
</feature>
<dbReference type="InterPro" id="IPR036691">
    <property type="entry name" value="Endo/exonu/phosph_ase_sf"/>
</dbReference>
<dbReference type="PANTHER" id="PTHR31751">
    <property type="entry name" value="SI:CH211-108C17.2-RELATED-RELATED"/>
    <property type="match status" value="1"/>
</dbReference>
<protein>
    <submittedName>
        <fullName evidence="3">Craniofacial development protein 2</fullName>
    </submittedName>
</protein>
<dbReference type="CDD" id="cd09076">
    <property type="entry name" value="L1-EN"/>
    <property type="match status" value="1"/>
</dbReference>
<keyword evidence="4" id="KW-1185">Reference proteome</keyword>
<dbReference type="InterPro" id="IPR005135">
    <property type="entry name" value="Endo/exonuclease/phosphatase"/>
</dbReference>
<proteinExistence type="predicted"/>
<accession>A0AA47NC64</accession>
<feature type="compositionally biased region" description="Polar residues" evidence="1">
    <location>
        <begin position="124"/>
        <end position="141"/>
    </location>
</feature>
<gene>
    <name evidence="3" type="primary">CFDP2_3</name>
    <name evidence="3" type="ORF">N1851_000379</name>
</gene>
<feature type="region of interest" description="Disordered" evidence="1">
    <location>
        <begin position="124"/>
        <end position="179"/>
    </location>
</feature>
<dbReference type="EMBL" id="JAOPHQ010000013">
    <property type="protein sequence ID" value="KAK0156342.1"/>
    <property type="molecule type" value="Genomic_DNA"/>
</dbReference>
<dbReference type="GO" id="GO:0003824">
    <property type="term" value="F:catalytic activity"/>
    <property type="evidence" value="ECO:0007669"/>
    <property type="project" value="InterPro"/>
</dbReference>
<feature type="region of interest" description="Disordered" evidence="1">
    <location>
        <begin position="320"/>
        <end position="362"/>
    </location>
</feature>
<reference evidence="3" key="1">
    <citation type="journal article" date="2023" name="Front. Mar. Sci.">
        <title>A new Merluccius polli reference genome to investigate the effects of global change in West African waters.</title>
        <authorList>
            <person name="Mateo J.L."/>
            <person name="Blanco-Fernandez C."/>
            <person name="Garcia-Vazquez E."/>
            <person name="Machado-Schiaffino G."/>
        </authorList>
    </citation>
    <scope>NUCLEOTIDE SEQUENCE</scope>
    <source>
        <strain evidence="3">C29</strain>
        <tissue evidence="3">Fin</tissue>
    </source>
</reference>
<dbReference type="Pfam" id="PF14529">
    <property type="entry name" value="Exo_endo_phos_2"/>
    <property type="match status" value="1"/>
</dbReference>
<dbReference type="Proteomes" id="UP001174136">
    <property type="component" value="Unassembled WGS sequence"/>
</dbReference>
<dbReference type="PANTHER" id="PTHR31751:SF42">
    <property type="entry name" value="PROTEIN CBG10204"/>
    <property type="match status" value="1"/>
</dbReference>
<dbReference type="Gene3D" id="3.60.10.10">
    <property type="entry name" value="Endonuclease/exonuclease/phosphatase"/>
    <property type="match status" value="1"/>
</dbReference>
<evidence type="ECO:0000313" key="3">
    <source>
        <dbReference type="EMBL" id="KAK0156342.1"/>
    </source>
</evidence>
<feature type="domain" description="Endonuclease/exonuclease/phosphatase" evidence="2">
    <location>
        <begin position="486"/>
        <end position="623"/>
    </location>
</feature>
<name>A0AA47NC64_MERPO</name>
<dbReference type="AlphaFoldDB" id="A0AA47NC64"/>